<comment type="caution">
    <text evidence="3">The sequence shown here is derived from an EMBL/GenBank/DDBJ whole genome shotgun (WGS) entry which is preliminary data.</text>
</comment>
<reference evidence="3 4" key="1">
    <citation type="submission" date="2019-03" db="EMBL/GenBank/DDBJ databases">
        <title>Genomic features of bacteria from cold environments.</title>
        <authorList>
            <person name="Shen L."/>
        </authorList>
    </citation>
    <scope>NUCLEOTIDE SEQUENCE [LARGE SCALE GENOMIC DNA]</scope>
    <source>
        <strain evidence="4">T3246-1</strain>
    </source>
</reference>
<organism evidence="3 4">
    <name type="scientific">Occultella glacieicola</name>
    <dbReference type="NCBI Taxonomy" id="2518684"/>
    <lineage>
        <taxon>Bacteria</taxon>
        <taxon>Bacillati</taxon>
        <taxon>Actinomycetota</taxon>
        <taxon>Actinomycetes</taxon>
        <taxon>Micrococcales</taxon>
        <taxon>Ruaniaceae</taxon>
        <taxon>Occultella</taxon>
    </lineage>
</organism>
<evidence type="ECO:0000256" key="2">
    <source>
        <dbReference type="SAM" id="Phobius"/>
    </source>
</evidence>
<dbReference type="Proteomes" id="UP000504882">
    <property type="component" value="Unassembled WGS sequence"/>
</dbReference>
<name>A0ABY2E9L8_9MICO</name>
<sequence>MSQPWPGPYSPEPYLPPPPNTSTTGPKLVTFIGIGCLVLTIVIVALLVFAFANLPTVGETEFYWWLGISGAAFVIPAALMLGLTGLGMSIGGGIMWAIRAQARSVYGDRAPNPGPPPHGYPPL</sequence>
<keyword evidence="4" id="KW-1185">Reference proteome</keyword>
<keyword evidence="2" id="KW-0812">Transmembrane</keyword>
<keyword evidence="2" id="KW-1133">Transmembrane helix</keyword>
<evidence type="ECO:0000313" key="4">
    <source>
        <dbReference type="Proteomes" id="UP000504882"/>
    </source>
</evidence>
<dbReference type="EMBL" id="SMNA01000001">
    <property type="protein sequence ID" value="TDE99076.1"/>
    <property type="molecule type" value="Genomic_DNA"/>
</dbReference>
<dbReference type="RefSeq" id="WP_133105978.1">
    <property type="nucleotide sequence ID" value="NZ_SMNA01000001.1"/>
</dbReference>
<protein>
    <submittedName>
        <fullName evidence="3">Uncharacterized protein</fullName>
    </submittedName>
</protein>
<evidence type="ECO:0000256" key="1">
    <source>
        <dbReference type="SAM" id="MobiDB-lite"/>
    </source>
</evidence>
<accession>A0ABY2E9L8</accession>
<evidence type="ECO:0000313" key="3">
    <source>
        <dbReference type="EMBL" id="TDE99076.1"/>
    </source>
</evidence>
<gene>
    <name evidence="3" type="ORF">EXU48_02535</name>
</gene>
<feature type="transmembrane region" description="Helical" evidence="2">
    <location>
        <begin position="28"/>
        <end position="51"/>
    </location>
</feature>
<keyword evidence="2" id="KW-0472">Membrane</keyword>
<feature type="region of interest" description="Disordered" evidence="1">
    <location>
        <begin position="1"/>
        <end position="20"/>
    </location>
</feature>
<proteinExistence type="predicted"/>
<feature type="transmembrane region" description="Helical" evidence="2">
    <location>
        <begin position="63"/>
        <end position="86"/>
    </location>
</feature>